<dbReference type="AlphaFoldDB" id="A0A1I1LA60"/>
<evidence type="ECO:0000313" key="1">
    <source>
        <dbReference type="EMBL" id="SFC67273.1"/>
    </source>
</evidence>
<reference evidence="1 2" key="1">
    <citation type="submission" date="2016-10" db="EMBL/GenBank/DDBJ databases">
        <authorList>
            <person name="de Groot N.N."/>
        </authorList>
    </citation>
    <scope>NUCLEOTIDE SEQUENCE [LARGE SCALE GENOMIC DNA]</scope>
    <source>
        <strain evidence="1 2">DSM 22900</strain>
    </source>
</reference>
<dbReference type="EMBL" id="FOLL01000018">
    <property type="protein sequence ID" value="SFC67273.1"/>
    <property type="molecule type" value="Genomic_DNA"/>
</dbReference>
<dbReference type="RefSeq" id="WP_139215927.1">
    <property type="nucleotide sequence ID" value="NZ_FOLL01000018.1"/>
</dbReference>
<dbReference type="STRING" id="623281.SAMN05421747_11849"/>
<sequence length="398" mass="43406">MVGGGCSVIGGRWSVVGDRWSVVGGGCSVIGDRWWVVAVLLLVAVSGRVAAQGSDRPVRYFQVAALPLEVANEQTLLIDTGATGAGKDTLFQLLSATDNPLAYYRKVTTEVCFEGNCRLLRVHLYWNVTGRYLGFELPPGEFLSKAEHEPFRPDEYHALNNILADSLSPLGNFSYDDLVPKAAMGGLLDGVTGPTSKDVLRHVVKGAVYTTYTMWHLVYGRTRDEVMRITEEALTPGLVCQLLASPDVSDRHWALSRIRDRVPVTPQLRQALLAVINGTSYSLAERALAAIPSDALGDDSLQQGLLAAFVEGDYSLKKLVIDKLMEAPVLNSQLIGGFRTQLDELNGEPLAGVFRLFGKFNVTDPDTLAKIRSLERSPNRYIANLAARYLREVASSAP</sequence>
<dbReference type="OrthoDB" id="6400902at2"/>
<gene>
    <name evidence="1" type="ORF">SAMN05421747_11849</name>
</gene>
<keyword evidence="2" id="KW-1185">Reference proteome</keyword>
<evidence type="ECO:0000313" key="2">
    <source>
        <dbReference type="Proteomes" id="UP000199577"/>
    </source>
</evidence>
<dbReference type="Proteomes" id="UP000199577">
    <property type="component" value="Unassembled WGS sequence"/>
</dbReference>
<organism evidence="1 2">
    <name type="scientific">Parapedobacter composti</name>
    <dbReference type="NCBI Taxonomy" id="623281"/>
    <lineage>
        <taxon>Bacteria</taxon>
        <taxon>Pseudomonadati</taxon>
        <taxon>Bacteroidota</taxon>
        <taxon>Sphingobacteriia</taxon>
        <taxon>Sphingobacteriales</taxon>
        <taxon>Sphingobacteriaceae</taxon>
        <taxon>Parapedobacter</taxon>
    </lineage>
</organism>
<proteinExistence type="predicted"/>
<accession>A0A1I1LA60</accession>
<protein>
    <submittedName>
        <fullName evidence="1">Uncharacterized protein</fullName>
    </submittedName>
</protein>
<name>A0A1I1LA60_9SPHI</name>